<feature type="domain" description="HNH nuclease" evidence="2">
    <location>
        <begin position="145"/>
        <end position="197"/>
    </location>
</feature>
<name>A0A166FCC0_9EURY</name>
<evidence type="ECO:0000259" key="2">
    <source>
        <dbReference type="SMART" id="SM00507"/>
    </source>
</evidence>
<proteinExistence type="predicted"/>
<gene>
    <name evidence="3" type="ORF">MBCUT_02040</name>
</gene>
<dbReference type="STRING" id="47311.MBCUT_02040"/>
<sequence length="222" mass="25907">MDVKILKNSGEHTIDLGNSIQYGHISNQNPENNSLMNVLTDNNSLLKNNNFLIEKVARKLLIDKELIEKNKTLVNENETLRENNIKFKEKILFLQSEDKKNFWEQMIGLREQNKALKNSYKDVKTRYNKLKNRKKKNPRIQLDKDTKRLVYEKDNFQCSVCGEKDLEKLTVDHINPVSLRGGNDINNLQILCEECNSLKGAAMLTNEEIKMIIDNRKMNQEV</sequence>
<keyword evidence="3" id="KW-0378">Hydrolase</keyword>
<keyword evidence="3" id="KW-0255">Endonuclease</keyword>
<dbReference type="InterPro" id="IPR052892">
    <property type="entry name" value="NA-targeting_endonuclease"/>
</dbReference>
<dbReference type="PATRIC" id="fig|47311.3.peg.220"/>
<dbReference type="PANTHER" id="PTHR33877:SF2">
    <property type="entry name" value="OS07G0170200 PROTEIN"/>
    <property type="match status" value="1"/>
</dbReference>
<dbReference type="RefSeq" id="WP_084270665.1">
    <property type="nucleotide sequence ID" value="NZ_LWMW01000033.1"/>
</dbReference>
<evidence type="ECO:0000256" key="1">
    <source>
        <dbReference type="SAM" id="Coils"/>
    </source>
</evidence>
<dbReference type="CDD" id="cd00085">
    <property type="entry name" value="HNHc"/>
    <property type="match status" value="1"/>
</dbReference>
<dbReference type="Gene3D" id="1.10.30.50">
    <property type="match status" value="1"/>
</dbReference>
<dbReference type="PANTHER" id="PTHR33877">
    <property type="entry name" value="SLL1193 PROTEIN"/>
    <property type="match status" value="1"/>
</dbReference>
<organism evidence="3 4">
    <name type="scientific">Methanobrevibacter cuticularis</name>
    <dbReference type="NCBI Taxonomy" id="47311"/>
    <lineage>
        <taxon>Archaea</taxon>
        <taxon>Methanobacteriati</taxon>
        <taxon>Methanobacteriota</taxon>
        <taxon>Methanomada group</taxon>
        <taxon>Methanobacteria</taxon>
        <taxon>Methanobacteriales</taxon>
        <taxon>Methanobacteriaceae</taxon>
        <taxon>Methanobrevibacter</taxon>
    </lineage>
</organism>
<keyword evidence="4" id="KW-1185">Reference proteome</keyword>
<dbReference type="GO" id="GO:0008270">
    <property type="term" value="F:zinc ion binding"/>
    <property type="evidence" value="ECO:0007669"/>
    <property type="project" value="InterPro"/>
</dbReference>
<dbReference type="GO" id="GO:0003676">
    <property type="term" value="F:nucleic acid binding"/>
    <property type="evidence" value="ECO:0007669"/>
    <property type="project" value="InterPro"/>
</dbReference>
<protein>
    <submittedName>
        <fullName evidence="3">HNH endonuclease</fullName>
    </submittedName>
</protein>
<comment type="caution">
    <text evidence="3">The sequence shown here is derived from an EMBL/GenBank/DDBJ whole genome shotgun (WGS) entry which is preliminary data.</text>
</comment>
<dbReference type="InterPro" id="IPR002711">
    <property type="entry name" value="HNH"/>
</dbReference>
<dbReference type="AlphaFoldDB" id="A0A166FCC0"/>
<accession>A0A166FCC0</accession>
<evidence type="ECO:0000313" key="4">
    <source>
        <dbReference type="Proteomes" id="UP000077275"/>
    </source>
</evidence>
<dbReference type="EMBL" id="LWMW01000033">
    <property type="protein sequence ID" value="KZX17529.1"/>
    <property type="molecule type" value="Genomic_DNA"/>
</dbReference>
<evidence type="ECO:0000313" key="3">
    <source>
        <dbReference type="EMBL" id="KZX17529.1"/>
    </source>
</evidence>
<dbReference type="InterPro" id="IPR003615">
    <property type="entry name" value="HNH_nuc"/>
</dbReference>
<keyword evidence="1" id="KW-0175">Coiled coil</keyword>
<dbReference type="OrthoDB" id="70352at2157"/>
<dbReference type="Pfam" id="PF01844">
    <property type="entry name" value="HNH"/>
    <property type="match status" value="1"/>
</dbReference>
<feature type="coiled-coil region" evidence="1">
    <location>
        <begin position="63"/>
        <end position="133"/>
    </location>
</feature>
<dbReference type="GO" id="GO:0004519">
    <property type="term" value="F:endonuclease activity"/>
    <property type="evidence" value="ECO:0007669"/>
    <property type="project" value="UniProtKB-KW"/>
</dbReference>
<keyword evidence="3" id="KW-0540">Nuclease</keyword>
<dbReference type="SMART" id="SM00507">
    <property type="entry name" value="HNHc"/>
    <property type="match status" value="1"/>
</dbReference>
<reference evidence="3 4" key="1">
    <citation type="submission" date="2016-04" db="EMBL/GenBank/DDBJ databases">
        <title>Genome sequence of Methanobrevibacter cuticularis DSM 11139.</title>
        <authorList>
            <person name="Poehlein A."/>
            <person name="Seedorf H."/>
            <person name="Daniel R."/>
        </authorList>
    </citation>
    <scope>NUCLEOTIDE SEQUENCE [LARGE SCALE GENOMIC DNA]</scope>
    <source>
        <strain evidence="3 4">DSM 11139</strain>
    </source>
</reference>
<dbReference type="Proteomes" id="UP000077275">
    <property type="component" value="Unassembled WGS sequence"/>
</dbReference>